<dbReference type="Pfam" id="PF00020">
    <property type="entry name" value="TNFR_c6"/>
    <property type="match status" value="1"/>
</dbReference>
<evidence type="ECO:0000256" key="1">
    <source>
        <dbReference type="PROSITE-ProRule" id="PRU00206"/>
    </source>
</evidence>
<dbReference type="Proteomes" id="UP000830375">
    <property type="component" value="Unassembled WGS sequence"/>
</dbReference>
<feature type="repeat" description="TNFR-Cys" evidence="1">
    <location>
        <begin position="20"/>
        <end position="61"/>
    </location>
</feature>
<proteinExistence type="predicted"/>
<dbReference type="SUPFAM" id="SSF57586">
    <property type="entry name" value="TNF receptor-like"/>
    <property type="match status" value="2"/>
</dbReference>
<feature type="disulfide bond" evidence="1">
    <location>
        <begin position="21"/>
        <end position="36"/>
    </location>
</feature>
<protein>
    <submittedName>
        <fullName evidence="3">Tumor necrosis factor receptor superfamily member 14</fullName>
    </submittedName>
</protein>
<organism evidence="3 4">
    <name type="scientific">Labeo rohita</name>
    <name type="common">Indian major carp</name>
    <name type="synonym">Cyprinus rohita</name>
    <dbReference type="NCBI Taxonomy" id="84645"/>
    <lineage>
        <taxon>Eukaryota</taxon>
        <taxon>Metazoa</taxon>
        <taxon>Chordata</taxon>
        <taxon>Craniata</taxon>
        <taxon>Vertebrata</taxon>
        <taxon>Euteleostomi</taxon>
        <taxon>Actinopterygii</taxon>
        <taxon>Neopterygii</taxon>
        <taxon>Teleostei</taxon>
        <taxon>Ostariophysi</taxon>
        <taxon>Cypriniformes</taxon>
        <taxon>Cyprinidae</taxon>
        <taxon>Labeoninae</taxon>
        <taxon>Labeonini</taxon>
        <taxon>Labeo</taxon>
    </lineage>
</organism>
<keyword evidence="1" id="KW-1015">Disulfide bond</keyword>
<dbReference type="InterPro" id="IPR001368">
    <property type="entry name" value="TNFR/NGFR_Cys_rich_reg"/>
</dbReference>
<evidence type="ECO:0000313" key="4">
    <source>
        <dbReference type="Proteomes" id="UP000830375"/>
    </source>
</evidence>
<dbReference type="Gene3D" id="2.10.50.10">
    <property type="entry name" value="Tumor Necrosis Factor Receptor, subunit A, domain 2"/>
    <property type="match status" value="2"/>
</dbReference>
<reference evidence="3 4" key="1">
    <citation type="submission" date="2022-01" db="EMBL/GenBank/DDBJ databases">
        <title>A high-quality chromosome-level genome assembly of rohu carp, Labeo rohita.</title>
        <authorList>
            <person name="Arick M.A. II"/>
            <person name="Hsu C.-Y."/>
            <person name="Magbanua Z."/>
            <person name="Pechanova O."/>
            <person name="Grover C."/>
            <person name="Miller E."/>
            <person name="Thrash A."/>
            <person name="Ezzel L."/>
            <person name="Alam S."/>
            <person name="Benzie J."/>
            <person name="Hamilton M."/>
            <person name="Karsi A."/>
            <person name="Lawrence M.L."/>
            <person name="Peterson D.G."/>
        </authorList>
    </citation>
    <scope>NUCLEOTIDE SEQUENCE [LARGE SCALE GENOMIC DNA]</scope>
    <source>
        <strain evidence="4">BAU-BD-2019</strain>
        <tissue evidence="3">Blood</tissue>
    </source>
</reference>
<evidence type="ECO:0000259" key="2">
    <source>
        <dbReference type="PROSITE" id="PS50050"/>
    </source>
</evidence>
<gene>
    <name evidence="3" type="ORF">H4Q32_011003</name>
</gene>
<accession>A0ABQ8LV93</accession>
<dbReference type="PANTHER" id="PTHR46838:SF1">
    <property type="entry name" value="TUMOR NECROSIS FACTOR RECEPTOR SUPERFAMILY MEMBER 14"/>
    <property type="match status" value="1"/>
</dbReference>
<feature type="domain" description="TNFR-Cys" evidence="2">
    <location>
        <begin position="20"/>
        <end position="61"/>
    </location>
</feature>
<name>A0ABQ8LV93_LABRO</name>
<dbReference type="PANTHER" id="PTHR46838">
    <property type="entry name" value="TUMOR NECROSIS FACTOR RECEPTOR SUPERFAMILY MEMBER 14"/>
    <property type="match status" value="1"/>
</dbReference>
<dbReference type="EMBL" id="JACTAM010000017">
    <property type="protein sequence ID" value="KAI2654315.1"/>
    <property type="molecule type" value="Genomic_DNA"/>
</dbReference>
<keyword evidence="3" id="KW-0675">Receptor</keyword>
<comment type="caution">
    <text evidence="1">Lacks conserved residue(s) required for the propagation of feature annotation.</text>
</comment>
<dbReference type="PROSITE" id="PS50050">
    <property type="entry name" value="TNFR_NGFR_2"/>
    <property type="match status" value="1"/>
</dbReference>
<evidence type="ECO:0000313" key="3">
    <source>
        <dbReference type="EMBL" id="KAI2654315.1"/>
    </source>
</evidence>
<keyword evidence="4" id="KW-1185">Reference proteome</keyword>
<comment type="caution">
    <text evidence="3">The sequence shown here is derived from an EMBL/GenBank/DDBJ whole genome shotgun (WGS) entry which is preliminary data.</text>
</comment>
<sequence>MKGYRVLSDCTDKNETNCERCEDGTYMDHPNSDHKCQPCKICDSTNMEIRSRCSLYSNSVCRCKENHYCNKGEDCKACFPCDTKLEQTDLDRLSLGETLKLSSHLNLNPHLSADVLG</sequence>
<dbReference type="PROSITE" id="PS00652">
    <property type="entry name" value="TNFR_NGFR_1"/>
    <property type="match status" value="1"/>
</dbReference>